<dbReference type="EMBL" id="JARKIE010000321">
    <property type="protein sequence ID" value="KAJ7654356.1"/>
    <property type="molecule type" value="Genomic_DNA"/>
</dbReference>
<dbReference type="Proteomes" id="UP001221757">
    <property type="component" value="Unassembled WGS sequence"/>
</dbReference>
<evidence type="ECO:0000313" key="1">
    <source>
        <dbReference type="EMBL" id="KAJ7654356.1"/>
    </source>
</evidence>
<sequence>MRKPKIEDNGNQVFANGAAGGSTVCAICLGIHQAVSRCRLPQLWNGSPARCHRDERNRLTNRNGINICLDFQRSGGCRGQAGPNHTHECSGCGAPDHGAAGCPLRAHA</sequence>
<dbReference type="AlphaFoldDB" id="A0AAD7CQR3"/>
<organism evidence="1 2">
    <name type="scientific">Mycena rosella</name>
    <name type="common">Pink bonnet</name>
    <name type="synonym">Agaricus rosellus</name>
    <dbReference type="NCBI Taxonomy" id="1033263"/>
    <lineage>
        <taxon>Eukaryota</taxon>
        <taxon>Fungi</taxon>
        <taxon>Dikarya</taxon>
        <taxon>Basidiomycota</taxon>
        <taxon>Agaricomycotina</taxon>
        <taxon>Agaricomycetes</taxon>
        <taxon>Agaricomycetidae</taxon>
        <taxon>Agaricales</taxon>
        <taxon>Marasmiineae</taxon>
        <taxon>Mycenaceae</taxon>
        <taxon>Mycena</taxon>
    </lineage>
</organism>
<reference evidence="1" key="1">
    <citation type="submission" date="2023-03" db="EMBL/GenBank/DDBJ databases">
        <title>Massive genome expansion in bonnet fungi (Mycena s.s.) driven by repeated elements and novel gene families across ecological guilds.</title>
        <authorList>
            <consortium name="Lawrence Berkeley National Laboratory"/>
            <person name="Harder C.B."/>
            <person name="Miyauchi S."/>
            <person name="Viragh M."/>
            <person name="Kuo A."/>
            <person name="Thoen E."/>
            <person name="Andreopoulos B."/>
            <person name="Lu D."/>
            <person name="Skrede I."/>
            <person name="Drula E."/>
            <person name="Henrissat B."/>
            <person name="Morin E."/>
            <person name="Kohler A."/>
            <person name="Barry K."/>
            <person name="LaButti K."/>
            <person name="Morin E."/>
            <person name="Salamov A."/>
            <person name="Lipzen A."/>
            <person name="Mereny Z."/>
            <person name="Hegedus B."/>
            <person name="Baldrian P."/>
            <person name="Stursova M."/>
            <person name="Weitz H."/>
            <person name="Taylor A."/>
            <person name="Grigoriev I.V."/>
            <person name="Nagy L.G."/>
            <person name="Martin F."/>
            <person name="Kauserud H."/>
        </authorList>
    </citation>
    <scope>NUCLEOTIDE SEQUENCE</scope>
    <source>
        <strain evidence="1">CBHHK067</strain>
    </source>
</reference>
<gene>
    <name evidence="1" type="ORF">B0H17DRAFT_956896</name>
</gene>
<protein>
    <submittedName>
        <fullName evidence="1">Uncharacterized protein</fullName>
    </submittedName>
</protein>
<evidence type="ECO:0000313" key="2">
    <source>
        <dbReference type="Proteomes" id="UP001221757"/>
    </source>
</evidence>
<keyword evidence="2" id="KW-1185">Reference proteome</keyword>
<proteinExistence type="predicted"/>
<accession>A0AAD7CQR3</accession>
<comment type="caution">
    <text evidence="1">The sequence shown here is derived from an EMBL/GenBank/DDBJ whole genome shotgun (WGS) entry which is preliminary data.</text>
</comment>
<name>A0AAD7CQR3_MYCRO</name>